<name>A0ABR1AZA0_POLSC</name>
<comment type="caution">
    <text evidence="1">The sequence shown here is derived from an EMBL/GenBank/DDBJ whole genome shotgun (WGS) entry which is preliminary data.</text>
</comment>
<reference evidence="1 2" key="1">
    <citation type="submission" date="2023-09" db="EMBL/GenBank/DDBJ databases">
        <title>Genomes of two closely related lineages of the louse Polyplax serrata with different host specificities.</title>
        <authorList>
            <person name="Martinu J."/>
            <person name="Tarabai H."/>
            <person name="Stefka J."/>
            <person name="Hypsa V."/>
        </authorList>
    </citation>
    <scope>NUCLEOTIDE SEQUENCE [LARGE SCALE GENOMIC DNA]</scope>
    <source>
        <strain evidence="1">98ZLc_SE</strain>
    </source>
</reference>
<organism evidence="1 2">
    <name type="scientific">Polyplax serrata</name>
    <name type="common">Common mouse louse</name>
    <dbReference type="NCBI Taxonomy" id="468196"/>
    <lineage>
        <taxon>Eukaryota</taxon>
        <taxon>Metazoa</taxon>
        <taxon>Ecdysozoa</taxon>
        <taxon>Arthropoda</taxon>
        <taxon>Hexapoda</taxon>
        <taxon>Insecta</taxon>
        <taxon>Pterygota</taxon>
        <taxon>Neoptera</taxon>
        <taxon>Paraneoptera</taxon>
        <taxon>Psocodea</taxon>
        <taxon>Troctomorpha</taxon>
        <taxon>Phthiraptera</taxon>
        <taxon>Anoplura</taxon>
        <taxon>Polyplacidae</taxon>
        <taxon>Polyplax</taxon>
    </lineage>
</organism>
<accession>A0ABR1AZA0</accession>
<sequence length="121" mass="14061">MINDLGRPTGKAEEGAQDIRPRFCEFAVVPLLPYCYRDHKTTTSYKGSPMALNDLRRKVISQSLYDLNLFYQKCTNNTENRKVLAFNNGQKNEKRFNDDAIFMKQTLNLNFQVFKCSSYDS</sequence>
<evidence type="ECO:0000313" key="2">
    <source>
        <dbReference type="Proteomes" id="UP001359485"/>
    </source>
</evidence>
<protein>
    <submittedName>
        <fullName evidence="1">Uncharacterized protein</fullName>
    </submittedName>
</protein>
<gene>
    <name evidence="1" type="ORF">RUM44_005967</name>
</gene>
<keyword evidence="2" id="KW-1185">Reference proteome</keyword>
<evidence type="ECO:0000313" key="1">
    <source>
        <dbReference type="EMBL" id="KAK6631440.1"/>
    </source>
</evidence>
<dbReference type="EMBL" id="JAWJWF010000006">
    <property type="protein sequence ID" value="KAK6631440.1"/>
    <property type="molecule type" value="Genomic_DNA"/>
</dbReference>
<proteinExistence type="predicted"/>
<dbReference type="Proteomes" id="UP001359485">
    <property type="component" value="Unassembled WGS sequence"/>
</dbReference>